<name>A0ABW2K7N1_9BACI</name>
<proteinExistence type="predicted"/>
<comment type="caution">
    <text evidence="2">The sequence shown here is derived from an EMBL/GenBank/DDBJ whole genome shotgun (WGS) entry which is preliminary data.</text>
</comment>
<evidence type="ECO:0000313" key="3">
    <source>
        <dbReference type="Proteomes" id="UP001596494"/>
    </source>
</evidence>
<evidence type="ECO:0000256" key="1">
    <source>
        <dbReference type="SAM" id="MobiDB-lite"/>
    </source>
</evidence>
<keyword evidence="3" id="KW-1185">Reference proteome</keyword>
<organism evidence="2 3">
    <name type="scientific">Halobacillus campisalis</name>
    <dbReference type="NCBI Taxonomy" id="435909"/>
    <lineage>
        <taxon>Bacteria</taxon>
        <taxon>Bacillati</taxon>
        <taxon>Bacillota</taxon>
        <taxon>Bacilli</taxon>
        <taxon>Bacillales</taxon>
        <taxon>Bacillaceae</taxon>
        <taxon>Halobacillus</taxon>
    </lineage>
</organism>
<accession>A0ABW2K7N1</accession>
<dbReference type="RefSeq" id="WP_289215190.1">
    <property type="nucleotide sequence ID" value="NZ_JAPVRC010000002.1"/>
</dbReference>
<dbReference type="EMBL" id="JBHTBY010000017">
    <property type="protein sequence ID" value="MFC7322830.1"/>
    <property type="molecule type" value="Genomic_DNA"/>
</dbReference>
<feature type="compositionally biased region" description="Basic and acidic residues" evidence="1">
    <location>
        <begin position="14"/>
        <end position="69"/>
    </location>
</feature>
<dbReference type="Proteomes" id="UP001596494">
    <property type="component" value="Unassembled WGS sequence"/>
</dbReference>
<reference evidence="3" key="1">
    <citation type="journal article" date="2019" name="Int. J. Syst. Evol. Microbiol.">
        <title>The Global Catalogue of Microorganisms (GCM) 10K type strain sequencing project: providing services to taxonomists for standard genome sequencing and annotation.</title>
        <authorList>
            <consortium name="The Broad Institute Genomics Platform"/>
            <consortium name="The Broad Institute Genome Sequencing Center for Infectious Disease"/>
            <person name="Wu L."/>
            <person name="Ma J."/>
        </authorList>
    </citation>
    <scope>NUCLEOTIDE SEQUENCE [LARGE SCALE GENOMIC DNA]</scope>
    <source>
        <strain evidence="3">CCUG 73951</strain>
    </source>
</reference>
<gene>
    <name evidence="2" type="ORF">ACFQMN_18345</name>
</gene>
<feature type="region of interest" description="Disordered" evidence="1">
    <location>
        <begin position="1"/>
        <end position="69"/>
    </location>
</feature>
<protein>
    <submittedName>
        <fullName evidence="2">Uncharacterized protein</fullName>
    </submittedName>
</protein>
<sequence length="69" mass="8263">MTDKKNKANYSTEEIEKKLKEEEKRPEDPVPDQDMRKEEKEVERGRTSKNDSSTEEKYDEDLKNKKSNK</sequence>
<evidence type="ECO:0000313" key="2">
    <source>
        <dbReference type="EMBL" id="MFC7322830.1"/>
    </source>
</evidence>